<protein>
    <recommendedName>
        <fullName evidence="4">DUF4360 domain-containing protein</fullName>
    </recommendedName>
</protein>
<accession>A0A9W8H6W4</accession>
<evidence type="ECO:0008006" key="4">
    <source>
        <dbReference type="Google" id="ProtNLM"/>
    </source>
</evidence>
<evidence type="ECO:0000256" key="1">
    <source>
        <dbReference type="SAM" id="SignalP"/>
    </source>
</evidence>
<proteinExistence type="predicted"/>
<organism evidence="2 3">
    <name type="scientific">Coemansia javaensis</name>
    <dbReference type="NCBI Taxonomy" id="2761396"/>
    <lineage>
        <taxon>Eukaryota</taxon>
        <taxon>Fungi</taxon>
        <taxon>Fungi incertae sedis</taxon>
        <taxon>Zoopagomycota</taxon>
        <taxon>Kickxellomycotina</taxon>
        <taxon>Kickxellomycetes</taxon>
        <taxon>Kickxellales</taxon>
        <taxon>Kickxellaceae</taxon>
        <taxon>Coemansia</taxon>
    </lineage>
</organism>
<evidence type="ECO:0000313" key="3">
    <source>
        <dbReference type="Proteomes" id="UP001140217"/>
    </source>
</evidence>
<dbReference type="OrthoDB" id="5538063at2759"/>
<reference evidence="2" key="1">
    <citation type="submission" date="2022-07" db="EMBL/GenBank/DDBJ databases">
        <title>Phylogenomic reconstructions and comparative analyses of Kickxellomycotina fungi.</title>
        <authorList>
            <person name="Reynolds N.K."/>
            <person name="Stajich J.E."/>
            <person name="Barry K."/>
            <person name="Grigoriev I.V."/>
            <person name="Crous P."/>
            <person name="Smith M.E."/>
        </authorList>
    </citation>
    <scope>NUCLEOTIDE SEQUENCE</scope>
    <source>
        <strain evidence="2">NBRC 105414</strain>
    </source>
</reference>
<feature type="signal peptide" evidence="1">
    <location>
        <begin position="1"/>
        <end position="16"/>
    </location>
</feature>
<feature type="chain" id="PRO_5040835761" description="DUF4360 domain-containing protein" evidence="1">
    <location>
        <begin position="17"/>
        <end position="179"/>
    </location>
</feature>
<sequence length="179" mass="18856">MKVLAAVACLAAVAAAAVGIGLVERDATVSYNGMTCGAVPCESIPLGMESTVVSFRGNRDYRRILLGFDVPRDPPASCSLMIPRPVEGADYKLAVVETDSNWDEATVSGATKSIDGTRIATVSAPDASVDITDACRRAAGKRLSLFVNTEAQGVTFNSRQSGKDDVFAIQYAYPPPVHD</sequence>
<keyword evidence="3" id="KW-1185">Reference proteome</keyword>
<evidence type="ECO:0000313" key="2">
    <source>
        <dbReference type="EMBL" id="KAJ2779146.1"/>
    </source>
</evidence>
<comment type="caution">
    <text evidence="2">The sequence shown here is derived from an EMBL/GenBank/DDBJ whole genome shotgun (WGS) entry which is preliminary data.</text>
</comment>
<dbReference type="Proteomes" id="UP001140217">
    <property type="component" value="Unassembled WGS sequence"/>
</dbReference>
<gene>
    <name evidence="2" type="ORF">H4R18_004177</name>
</gene>
<keyword evidence="1" id="KW-0732">Signal</keyword>
<name>A0A9W8H6W4_9FUNG</name>
<dbReference type="AlphaFoldDB" id="A0A9W8H6W4"/>
<dbReference type="EMBL" id="JANBUL010000191">
    <property type="protein sequence ID" value="KAJ2779146.1"/>
    <property type="molecule type" value="Genomic_DNA"/>
</dbReference>